<dbReference type="Pfam" id="PF00078">
    <property type="entry name" value="RVT_1"/>
    <property type="match status" value="1"/>
</dbReference>
<comment type="caution">
    <text evidence="2">The sequence shown here is derived from an EMBL/GenBank/DDBJ whole genome shotgun (WGS) entry which is preliminary data.</text>
</comment>
<evidence type="ECO:0000259" key="1">
    <source>
        <dbReference type="PROSITE" id="PS50878"/>
    </source>
</evidence>
<evidence type="ECO:0000313" key="3">
    <source>
        <dbReference type="Proteomes" id="UP000321947"/>
    </source>
</evidence>
<dbReference type="PROSITE" id="PS50878">
    <property type="entry name" value="RT_POL"/>
    <property type="match status" value="1"/>
</dbReference>
<dbReference type="InterPro" id="IPR043502">
    <property type="entry name" value="DNA/RNA_pol_sf"/>
</dbReference>
<accession>A0A5D3BQV1</accession>
<reference evidence="2 3" key="1">
    <citation type="submission" date="2019-08" db="EMBL/GenBank/DDBJ databases">
        <title>Draft genome sequences of two oriental melons (Cucumis melo L. var makuwa).</title>
        <authorList>
            <person name="Kwon S.-Y."/>
        </authorList>
    </citation>
    <scope>NUCLEOTIDE SEQUENCE [LARGE SCALE GENOMIC DNA]</scope>
    <source>
        <strain evidence="3">cv. Chang Bougi</strain>
        <tissue evidence="2">Leaf</tissue>
    </source>
</reference>
<dbReference type="PANTHER" id="PTHR46890:SF48">
    <property type="entry name" value="RNA-DIRECTED DNA POLYMERASE"/>
    <property type="match status" value="1"/>
</dbReference>
<dbReference type="Proteomes" id="UP000321947">
    <property type="component" value="Unassembled WGS sequence"/>
</dbReference>
<dbReference type="PANTHER" id="PTHR46890">
    <property type="entry name" value="NON-LTR RETROLELEMENT REVERSE TRANSCRIPTASE-LIKE PROTEIN-RELATED"/>
    <property type="match status" value="1"/>
</dbReference>
<dbReference type="AlphaFoldDB" id="A0A5D3BQV1"/>
<dbReference type="InterPro" id="IPR052343">
    <property type="entry name" value="Retrotransposon-Effector_Assoc"/>
</dbReference>
<dbReference type="SUPFAM" id="SSF56672">
    <property type="entry name" value="DNA/RNA polymerases"/>
    <property type="match status" value="1"/>
</dbReference>
<feature type="domain" description="Reverse transcriptase" evidence="1">
    <location>
        <begin position="1"/>
        <end position="249"/>
    </location>
</feature>
<proteinExistence type="predicted"/>
<sequence>MLIPKFSEIEIKAAIKSLGKCKAPGPDGFTAEFLIKYCNFRPITLTSLTYKVVAKVLSERLKGNSLHHCPLMRRIYRRVKRDFPEKILKSKRFDHKWIEWMMGCVKNLRYSVFINGGPRGRVLTSRGIKQGNPLSPFLFLLISKVLGALVETLHYNGLYEGFVLGKDKIHVPILQFVDYTLLFCNYDSNMMDNLRQTLDFFEWCSGQKVNWDKSALCGINVAESELLSMATTLKDKVDHLPVIYLGLPLGGYLKQISLWQLVSDKVHAKLDKWKRFNRSRG</sequence>
<gene>
    <name evidence="2" type="ORF">E5676_scaffold451G001420</name>
</gene>
<organism evidence="2 3">
    <name type="scientific">Cucumis melo var. makuwa</name>
    <name type="common">Oriental melon</name>
    <dbReference type="NCBI Taxonomy" id="1194695"/>
    <lineage>
        <taxon>Eukaryota</taxon>
        <taxon>Viridiplantae</taxon>
        <taxon>Streptophyta</taxon>
        <taxon>Embryophyta</taxon>
        <taxon>Tracheophyta</taxon>
        <taxon>Spermatophyta</taxon>
        <taxon>Magnoliopsida</taxon>
        <taxon>eudicotyledons</taxon>
        <taxon>Gunneridae</taxon>
        <taxon>Pentapetalae</taxon>
        <taxon>rosids</taxon>
        <taxon>fabids</taxon>
        <taxon>Cucurbitales</taxon>
        <taxon>Cucurbitaceae</taxon>
        <taxon>Benincaseae</taxon>
        <taxon>Cucumis</taxon>
    </lineage>
</organism>
<dbReference type="InterPro" id="IPR000477">
    <property type="entry name" value="RT_dom"/>
</dbReference>
<protein>
    <recommendedName>
        <fullName evidence="1">Reverse transcriptase domain-containing protein</fullName>
    </recommendedName>
</protein>
<evidence type="ECO:0000313" key="2">
    <source>
        <dbReference type="EMBL" id="TYK01565.1"/>
    </source>
</evidence>
<dbReference type="EMBL" id="SSTD01016175">
    <property type="protein sequence ID" value="TYK01565.1"/>
    <property type="molecule type" value="Genomic_DNA"/>
</dbReference>
<name>A0A5D3BQV1_CUCMM</name>